<dbReference type="Pfam" id="PF00814">
    <property type="entry name" value="TsaD"/>
    <property type="match status" value="1"/>
</dbReference>
<reference evidence="3" key="1">
    <citation type="submission" date="2017-02" db="EMBL/GenBank/DDBJ databases">
        <authorList>
            <person name="Varghese N."/>
            <person name="Submissions S."/>
        </authorList>
    </citation>
    <scope>NUCLEOTIDE SEQUENCE [LARGE SCALE GENOMIC DNA]</scope>
    <source>
        <strain evidence="3">ATCC 51356</strain>
    </source>
</reference>
<dbReference type="SUPFAM" id="SSF53067">
    <property type="entry name" value="Actin-like ATPase domain"/>
    <property type="match status" value="2"/>
</dbReference>
<proteinExistence type="predicted"/>
<dbReference type="PANTHER" id="PTHR11735">
    <property type="entry name" value="TRNA N6-ADENOSINE THREONYLCARBAMOYLTRANSFERASE"/>
    <property type="match status" value="1"/>
</dbReference>
<evidence type="ECO:0000313" key="3">
    <source>
        <dbReference type="Proteomes" id="UP000190121"/>
    </source>
</evidence>
<dbReference type="NCBIfam" id="TIGR03725">
    <property type="entry name" value="T6A_YeaZ"/>
    <property type="match status" value="1"/>
</dbReference>
<dbReference type="InterPro" id="IPR022496">
    <property type="entry name" value="T6A_TsaB"/>
</dbReference>
<evidence type="ECO:0000259" key="1">
    <source>
        <dbReference type="Pfam" id="PF00814"/>
    </source>
</evidence>
<dbReference type="PANTHER" id="PTHR11735:SF11">
    <property type="entry name" value="TRNA THREONYLCARBAMOYLADENOSINE BIOSYNTHESIS PROTEIN TSAB"/>
    <property type="match status" value="1"/>
</dbReference>
<gene>
    <name evidence="2" type="ORF">SAMN02745171_01304</name>
</gene>
<sequence>MVTNMAPINDRSALLAIETSSNSCSLALLTLSEVVAERVNTEPNIHAKQIAVFAQELLEEAEQKGLQIEGIALSSGPGSYTGLRIGASFAKGYAFATGKPIVAISTLEALASGFLQSNQLASDACIISMIDAGRMEVYTASYTPLLEEISSPQAAIITDESFQEFAGASPIYFIGNGALKCQDTLQLPNASFQHFECLARNMQKIAFDRYAKGKFVNLAYWEPDYIKPYNAIVAKNKILNR</sequence>
<organism evidence="2 3">
    <name type="scientific">Porphyromonas circumdentaria</name>
    <dbReference type="NCBI Taxonomy" id="29524"/>
    <lineage>
        <taxon>Bacteria</taxon>
        <taxon>Pseudomonadati</taxon>
        <taxon>Bacteroidota</taxon>
        <taxon>Bacteroidia</taxon>
        <taxon>Bacteroidales</taxon>
        <taxon>Porphyromonadaceae</taxon>
        <taxon>Porphyromonas</taxon>
    </lineage>
</organism>
<feature type="domain" description="Gcp-like" evidence="1">
    <location>
        <begin position="46"/>
        <end position="166"/>
    </location>
</feature>
<keyword evidence="3" id="KW-1185">Reference proteome</keyword>
<name>A0A1T4P2R1_9PORP</name>
<dbReference type="CDD" id="cd24032">
    <property type="entry name" value="ASKHA_NBD_TsaB"/>
    <property type="match status" value="1"/>
</dbReference>
<dbReference type="GO" id="GO:0005829">
    <property type="term" value="C:cytosol"/>
    <property type="evidence" value="ECO:0007669"/>
    <property type="project" value="TreeGrafter"/>
</dbReference>
<dbReference type="InterPro" id="IPR000905">
    <property type="entry name" value="Gcp-like_dom"/>
</dbReference>
<dbReference type="Proteomes" id="UP000190121">
    <property type="component" value="Unassembled WGS sequence"/>
</dbReference>
<dbReference type="InterPro" id="IPR043129">
    <property type="entry name" value="ATPase_NBD"/>
</dbReference>
<dbReference type="AlphaFoldDB" id="A0A1T4P2R1"/>
<protein>
    <submittedName>
        <fullName evidence="2">tRNA threonylcarbamoyladenosine biosynthesis protein TsaB</fullName>
    </submittedName>
</protein>
<dbReference type="GO" id="GO:0002949">
    <property type="term" value="P:tRNA threonylcarbamoyladenosine modification"/>
    <property type="evidence" value="ECO:0007669"/>
    <property type="project" value="InterPro"/>
</dbReference>
<evidence type="ECO:0000313" key="2">
    <source>
        <dbReference type="EMBL" id="SJZ85248.1"/>
    </source>
</evidence>
<dbReference type="Gene3D" id="3.30.420.40">
    <property type="match status" value="2"/>
</dbReference>
<dbReference type="EMBL" id="FUXE01000013">
    <property type="protein sequence ID" value="SJZ85248.1"/>
    <property type="molecule type" value="Genomic_DNA"/>
</dbReference>
<dbReference type="STRING" id="29524.SAMN02745171_01304"/>
<accession>A0A1T4P2R1</accession>